<dbReference type="EMBL" id="SFCC01000012">
    <property type="protein sequence ID" value="RZQ61504.1"/>
    <property type="molecule type" value="Genomic_DNA"/>
</dbReference>
<dbReference type="Gene3D" id="3.40.50.2300">
    <property type="match status" value="2"/>
</dbReference>
<dbReference type="GO" id="GO:0000976">
    <property type="term" value="F:transcription cis-regulatory region binding"/>
    <property type="evidence" value="ECO:0007669"/>
    <property type="project" value="TreeGrafter"/>
</dbReference>
<evidence type="ECO:0000256" key="1">
    <source>
        <dbReference type="ARBA" id="ARBA00023015"/>
    </source>
</evidence>
<keyword evidence="1" id="KW-0805">Transcription regulation</keyword>
<dbReference type="GO" id="GO:0003700">
    <property type="term" value="F:DNA-binding transcription factor activity"/>
    <property type="evidence" value="ECO:0007669"/>
    <property type="project" value="TreeGrafter"/>
</dbReference>
<evidence type="ECO:0000256" key="3">
    <source>
        <dbReference type="ARBA" id="ARBA00023163"/>
    </source>
</evidence>
<feature type="domain" description="HTH lacI-type" evidence="4">
    <location>
        <begin position="46"/>
        <end position="101"/>
    </location>
</feature>
<protein>
    <submittedName>
        <fullName evidence="5">LacI family transcriptional regulator</fullName>
    </submittedName>
</protein>
<dbReference type="Pfam" id="PF00356">
    <property type="entry name" value="LacI"/>
    <property type="match status" value="1"/>
</dbReference>
<evidence type="ECO:0000313" key="5">
    <source>
        <dbReference type="EMBL" id="RZQ61504.1"/>
    </source>
</evidence>
<dbReference type="SUPFAM" id="SSF53822">
    <property type="entry name" value="Periplasmic binding protein-like I"/>
    <property type="match status" value="1"/>
</dbReference>
<dbReference type="AlphaFoldDB" id="A0A4Q7J678"/>
<reference evidence="5 6" key="1">
    <citation type="submission" date="2019-02" db="EMBL/GenBank/DDBJ databases">
        <title>Draft genome sequence of Amycolatopsis sp. 8-3EHSu isolated from roots of Suaeda maritima.</title>
        <authorList>
            <person name="Duangmal K."/>
            <person name="Chantavorakit T."/>
        </authorList>
    </citation>
    <scope>NUCLEOTIDE SEQUENCE [LARGE SCALE GENOMIC DNA]</scope>
    <source>
        <strain evidence="5 6">8-3EHSu</strain>
    </source>
</reference>
<organism evidence="5 6">
    <name type="scientific">Amycolatopsis suaedae</name>
    <dbReference type="NCBI Taxonomy" id="2510978"/>
    <lineage>
        <taxon>Bacteria</taxon>
        <taxon>Bacillati</taxon>
        <taxon>Actinomycetota</taxon>
        <taxon>Actinomycetes</taxon>
        <taxon>Pseudonocardiales</taxon>
        <taxon>Pseudonocardiaceae</taxon>
        <taxon>Amycolatopsis</taxon>
    </lineage>
</organism>
<accession>A0A4Q7J678</accession>
<name>A0A4Q7J678_9PSEU</name>
<keyword evidence="2" id="KW-0238">DNA-binding</keyword>
<dbReference type="CDD" id="cd01392">
    <property type="entry name" value="HTH_LacI"/>
    <property type="match status" value="1"/>
</dbReference>
<dbReference type="OrthoDB" id="3226810at2"/>
<dbReference type="InterPro" id="IPR000843">
    <property type="entry name" value="HTH_LacI"/>
</dbReference>
<dbReference type="PANTHER" id="PTHR30146:SF153">
    <property type="entry name" value="LACTOSE OPERON REPRESSOR"/>
    <property type="match status" value="1"/>
</dbReference>
<comment type="caution">
    <text evidence="5">The sequence shown here is derived from an EMBL/GenBank/DDBJ whole genome shotgun (WGS) entry which is preliminary data.</text>
</comment>
<keyword evidence="6" id="KW-1185">Reference proteome</keyword>
<dbReference type="SMART" id="SM00354">
    <property type="entry name" value="HTH_LACI"/>
    <property type="match status" value="1"/>
</dbReference>
<gene>
    <name evidence="5" type="ORF">EWH70_24365</name>
</gene>
<dbReference type="SUPFAM" id="SSF47413">
    <property type="entry name" value="lambda repressor-like DNA-binding domains"/>
    <property type="match status" value="1"/>
</dbReference>
<evidence type="ECO:0000313" key="6">
    <source>
        <dbReference type="Proteomes" id="UP000292003"/>
    </source>
</evidence>
<dbReference type="PANTHER" id="PTHR30146">
    <property type="entry name" value="LACI-RELATED TRANSCRIPTIONAL REPRESSOR"/>
    <property type="match status" value="1"/>
</dbReference>
<dbReference type="InterPro" id="IPR010982">
    <property type="entry name" value="Lambda_DNA-bd_dom_sf"/>
</dbReference>
<dbReference type="InterPro" id="IPR028082">
    <property type="entry name" value="Peripla_BP_I"/>
</dbReference>
<dbReference type="InterPro" id="IPR046335">
    <property type="entry name" value="LacI/GalR-like_sensor"/>
</dbReference>
<evidence type="ECO:0000256" key="2">
    <source>
        <dbReference type="ARBA" id="ARBA00023125"/>
    </source>
</evidence>
<proteinExistence type="predicted"/>
<dbReference type="Gene3D" id="1.10.260.40">
    <property type="entry name" value="lambda repressor-like DNA-binding domains"/>
    <property type="match status" value="1"/>
</dbReference>
<dbReference type="CDD" id="cd06267">
    <property type="entry name" value="PBP1_LacI_sugar_binding-like"/>
    <property type="match status" value="1"/>
</dbReference>
<keyword evidence="3" id="KW-0804">Transcription</keyword>
<sequence length="389" mass="40435">MVVPEEGTMPVRLRWSARRNKVRAAARQGRRGKGAVSVPRRARPTVTLHDVARRAGVSVATASRVLGDSGRLVGPEYRERVLAAAAELRYVADASARAMRRGSDAVALLADDLTTPTIALVVAAMERAARAAGSYVTVSSTGGTEEGQLRAVEVSRALRHRALVLTSGRVDASALGGKLLEALRSYVEDGGRVVMVGDTDLPFTSIGFDNRGAARTVGRFVAEQGHEHVVILAGPPGNPAGQERVAGFTEGLSATSRIRTVACERSRQGGFDAMTGLIGEKERPDVVLGMNDVVAIGALAALNSAGVQVPDEVSVVGFDDIPLAADVTPRLTTLALPFGQVGAEAIARALDADGETGRLRVGGRLVVRDSLRLAGRAAPHAFPGGPAAG</sequence>
<evidence type="ECO:0000259" key="4">
    <source>
        <dbReference type="PROSITE" id="PS50932"/>
    </source>
</evidence>
<dbReference type="PROSITE" id="PS50932">
    <property type="entry name" value="HTH_LACI_2"/>
    <property type="match status" value="1"/>
</dbReference>
<dbReference type="PROSITE" id="PS00356">
    <property type="entry name" value="HTH_LACI_1"/>
    <property type="match status" value="1"/>
</dbReference>
<dbReference type="Proteomes" id="UP000292003">
    <property type="component" value="Unassembled WGS sequence"/>
</dbReference>
<dbReference type="Pfam" id="PF13377">
    <property type="entry name" value="Peripla_BP_3"/>
    <property type="match status" value="1"/>
</dbReference>